<keyword evidence="3" id="KW-0812">Transmembrane</keyword>
<evidence type="ECO:0000256" key="5">
    <source>
        <dbReference type="ARBA" id="ARBA00023136"/>
    </source>
</evidence>
<dbReference type="GO" id="GO:0012505">
    <property type="term" value="C:endomembrane system"/>
    <property type="evidence" value="ECO:0007669"/>
    <property type="project" value="UniProtKB-SubCell"/>
</dbReference>
<dbReference type="InterPro" id="IPR036259">
    <property type="entry name" value="MFS_trans_sf"/>
</dbReference>
<evidence type="ECO:0000256" key="1">
    <source>
        <dbReference type="ARBA" id="ARBA00004127"/>
    </source>
</evidence>
<keyword evidence="2" id="KW-0813">Transport</keyword>
<sequence>MTRKLHPVEFVGLMAVLMATVAFSIDSMLPALTDIAQELTPDNFNNVQLVLSSFMIGMGAGTLFTGPLSDWLGRKTVMLAGAAIYIAGALLAWKAQTLEMLILGRALQGLGAAGPRVVAIAVIRDLYAGRDMARLVSVVMTVFTIFPALAPLLGSFIIAHGGWRGLFLAFFAFSALSSLWLALRLPESLPRERRQPFRLSGFRHAIIEMYSIPIVRVSILVQIMVFSIMFTTISLIEPAFHQVFHRGEQFPYWFFGLGLMAASSSVVNAIFVGKYGMRKIVTLAMGVFMVISLGMLTILGMGLSGNSLFYCFLVWQAAVYYQLGLTIGNLNALAMEPLGHIAGFAASVIGAISTVTAAVFSTLVAQTFDGSILPQVLASTALAAIAFLLMLHMQKLDRVRDI</sequence>
<dbReference type="AlphaFoldDB" id="A0A418SDX8"/>
<dbReference type="Proteomes" id="UP000283786">
    <property type="component" value="Chromosome"/>
</dbReference>
<evidence type="ECO:0000259" key="7">
    <source>
        <dbReference type="PROSITE" id="PS50850"/>
    </source>
</evidence>
<comment type="subcellular location">
    <subcellularLocation>
        <location evidence="1">Endomembrane system</location>
        <topology evidence="1">Multi-pass membrane protein</topology>
    </subcellularLocation>
</comment>
<dbReference type="RefSeq" id="WP_119839981.1">
    <property type="nucleotide sequence ID" value="NZ_CP060436.1"/>
</dbReference>
<dbReference type="GO" id="GO:0022857">
    <property type="term" value="F:transmembrane transporter activity"/>
    <property type="evidence" value="ECO:0007669"/>
    <property type="project" value="InterPro"/>
</dbReference>
<dbReference type="InterPro" id="IPR020846">
    <property type="entry name" value="MFS_dom"/>
</dbReference>
<dbReference type="OrthoDB" id="9800416at2"/>
<organism evidence="8 9">
    <name type="scientific">Pseudooceanicola algae</name>
    <dbReference type="NCBI Taxonomy" id="1537215"/>
    <lineage>
        <taxon>Bacteria</taxon>
        <taxon>Pseudomonadati</taxon>
        <taxon>Pseudomonadota</taxon>
        <taxon>Alphaproteobacteria</taxon>
        <taxon>Rhodobacterales</taxon>
        <taxon>Paracoccaceae</taxon>
        <taxon>Pseudooceanicola</taxon>
    </lineage>
</organism>
<dbReference type="Pfam" id="PF07690">
    <property type="entry name" value="MFS_1"/>
    <property type="match status" value="1"/>
</dbReference>
<dbReference type="SUPFAM" id="SSF103473">
    <property type="entry name" value="MFS general substrate transporter"/>
    <property type="match status" value="1"/>
</dbReference>
<keyword evidence="4" id="KW-1133">Transmembrane helix</keyword>
<dbReference type="InterPro" id="IPR011701">
    <property type="entry name" value="MFS"/>
</dbReference>
<dbReference type="InterPro" id="IPR005829">
    <property type="entry name" value="Sugar_transporter_CS"/>
</dbReference>
<dbReference type="GO" id="GO:0005886">
    <property type="term" value="C:plasma membrane"/>
    <property type="evidence" value="ECO:0007669"/>
    <property type="project" value="TreeGrafter"/>
</dbReference>
<dbReference type="EMBL" id="CP060436">
    <property type="protein sequence ID" value="QPM89564.1"/>
    <property type="molecule type" value="Genomic_DNA"/>
</dbReference>
<keyword evidence="9" id="KW-1185">Reference proteome</keyword>
<evidence type="ECO:0000256" key="6">
    <source>
        <dbReference type="ARBA" id="ARBA00044273"/>
    </source>
</evidence>
<dbReference type="PROSITE" id="PS50850">
    <property type="entry name" value="MFS"/>
    <property type="match status" value="1"/>
</dbReference>
<evidence type="ECO:0000256" key="2">
    <source>
        <dbReference type="ARBA" id="ARBA00022448"/>
    </source>
</evidence>
<evidence type="ECO:0000256" key="3">
    <source>
        <dbReference type="ARBA" id="ARBA00022692"/>
    </source>
</evidence>
<dbReference type="Gene3D" id="1.20.1720.10">
    <property type="entry name" value="Multidrug resistance protein D"/>
    <property type="match status" value="1"/>
</dbReference>
<evidence type="ECO:0000313" key="9">
    <source>
        <dbReference type="Proteomes" id="UP000283786"/>
    </source>
</evidence>
<dbReference type="PANTHER" id="PTHR23501">
    <property type="entry name" value="MAJOR FACILITATOR SUPERFAMILY"/>
    <property type="match status" value="1"/>
</dbReference>
<dbReference type="PROSITE" id="PS00216">
    <property type="entry name" value="SUGAR_TRANSPORT_1"/>
    <property type="match status" value="1"/>
</dbReference>
<feature type="domain" description="Major facilitator superfamily (MFS) profile" evidence="7">
    <location>
        <begin position="8"/>
        <end position="398"/>
    </location>
</feature>
<keyword evidence="5" id="KW-0472">Membrane</keyword>
<name>A0A418SDX8_9RHOB</name>
<evidence type="ECO:0000313" key="8">
    <source>
        <dbReference type="EMBL" id="QPM89564.1"/>
    </source>
</evidence>
<gene>
    <name evidence="8" type="primary">bcr_1</name>
    <name evidence="8" type="ORF">PSAL_007850</name>
</gene>
<reference evidence="8 9" key="1">
    <citation type="submission" date="2020-08" db="EMBL/GenBank/DDBJ databases">
        <title>Genome sequence of Rhodobacteraceae bacterium Lw-13e.</title>
        <authorList>
            <person name="Poehlein A."/>
            <person name="Wolter L."/>
            <person name="Daniel R."/>
            <person name="Brinkhoff T."/>
        </authorList>
    </citation>
    <scope>NUCLEOTIDE SEQUENCE [LARGE SCALE GENOMIC DNA]</scope>
    <source>
        <strain evidence="8 9">Lw-13e</strain>
    </source>
</reference>
<evidence type="ECO:0000256" key="4">
    <source>
        <dbReference type="ARBA" id="ARBA00022989"/>
    </source>
</evidence>
<dbReference type="PANTHER" id="PTHR23501:SF191">
    <property type="entry name" value="VACUOLAR BASIC AMINO ACID TRANSPORTER 4"/>
    <property type="match status" value="1"/>
</dbReference>
<dbReference type="KEGG" id="palw:PSAL_007850"/>
<proteinExistence type="predicted"/>
<protein>
    <recommendedName>
        <fullName evidence="6">MFS-type drug efflux transporter P55</fullName>
    </recommendedName>
</protein>
<accession>A0A418SDX8</accession>